<keyword evidence="2" id="KW-0732">Signal</keyword>
<proteinExistence type="predicted"/>
<evidence type="ECO:0000256" key="1">
    <source>
        <dbReference type="SAM" id="MobiDB-lite"/>
    </source>
</evidence>
<feature type="region of interest" description="Disordered" evidence="1">
    <location>
        <begin position="39"/>
        <end position="60"/>
    </location>
</feature>
<name>A0A518CWK6_9BACT</name>
<sequence precursor="true">MHVHSPHQSATRALESAATVLALVLAAWSAPFAAAHASPLDDHQEASSESSSSVRTASDDELKELQDDFKTAWKSKESRAIAASLERLSAFNNPELLKAAKEAFKYKPSKTDRDDVKTEAESLGMDDKLTQERMLEVRVARVIDAAARLCVSVGDEDSVDLLVKALGDKKIWESPPQVRAVVEGLAAHRLASAKADKAIAEILYSIDADDYAGDKFDYSKPGAQVDGYDYVGKYSAAIRYFGMRRTKSFDILMYIGGLLNAPTPGGVDSPDNPPASYWEARFKTWQRFNRDAVWTLKQVTGQTWKPGYPDEDGEGEVAKAWIREHREDLGLE</sequence>
<accession>A0A518CWK6</accession>
<dbReference type="Proteomes" id="UP000319342">
    <property type="component" value="Chromosome"/>
</dbReference>
<protein>
    <submittedName>
        <fullName evidence="3">Uncharacterized protein</fullName>
    </submittedName>
</protein>
<organism evidence="3 4">
    <name type="scientific">Rohdeia mirabilis</name>
    <dbReference type="NCBI Taxonomy" id="2528008"/>
    <lineage>
        <taxon>Bacteria</taxon>
        <taxon>Pseudomonadati</taxon>
        <taxon>Planctomycetota</taxon>
        <taxon>Planctomycetia</taxon>
        <taxon>Planctomycetia incertae sedis</taxon>
        <taxon>Rohdeia</taxon>
    </lineage>
</organism>
<dbReference type="AlphaFoldDB" id="A0A518CWK6"/>
<evidence type="ECO:0000313" key="4">
    <source>
        <dbReference type="Proteomes" id="UP000319342"/>
    </source>
</evidence>
<evidence type="ECO:0000256" key="2">
    <source>
        <dbReference type="SAM" id="SignalP"/>
    </source>
</evidence>
<feature type="chain" id="PRO_5022200139" evidence="2">
    <location>
        <begin position="38"/>
        <end position="332"/>
    </location>
</feature>
<keyword evidence="4" id="KW-1185">Reference proteome</keyword>
<reference evidence="3 4" key="1">
    <citation type="submission" date="2019-02" db="EMBL/GenBank/DDBJ databases">
        <title>Deep-cultivation of Planctomycetes and their phenomic and genomic characterization uncovers novel biology.</title>
        <authorList>
            <person name="Wiegand S."/>
            <person name="Jogler M."/>
            <person name="Boedeker C."/>
            <person name="Pinto D."/>
            <person name="Vollmers J."/>
            <person name="Rivas-Marin E."/>
            <person name="Kohn T."/>
            <person name="Peeters S.H."/>
            <person name="Heuer A."/>
            <person name="Rast P."/>
            <person name="Oberbeckmann S."/>
            <person name="Bunk B."/>
            <person name="Jeske O."/>
            <person name="Meyerdierks A."/>
            <person name="Storesund J.E."/>
            <person name="Kallscheuer N."/>
            <person name="Luecker S."/>
            <person name="Lage O.M."/>
            <person name="Pohl T."/>
            <person name="Merkel B.J."/>
            <person name="Hornburger P."/>
            <person name="Mueller R.-W."/>
            <person name="Bruemmer F."/>
            <person name="Labrenz M."/>
            <person name="Spormann A.M."/>
            <person name="Op den Camp H."/>
            <person name="Overmann J."/>
            <person name="Amann R."/>
            <person name="Jetten M.S.M."/>
            <person name="Mascher T."/>
            <person name="Medema M.H."/>
            <person name="Devos D.P."/>
            <person name="Kaster A.-K."/>
            <person name="Ovreas L."/>
            <person name="Rohde M."/>
            <person name="Galperin M.Y."/>
            <person name="Jogler C."/>
        </authorList>
    </citation>
    <scope>NUCLEOTIDE SEQUENCE [LARGE SCALE GENOMIC DNA]</scope>
    <source>
        <strain evidence="3 4">Pla163</strain>
    </source>
</reference>
<dbReference type="EMBL" id="CP036290">
    <property type="protein sequence ID" value="QDU83605.1"/>
    <property type="molecule type" value="Genomic_DNA"/>
</dbReference>
<gene>
    <name evidence="3" type="ORF">Pla163_07040</name>
</gene>
<dbReference type="RefSeq" id="WP_145183605.1">
    <property type="nucleotide sequence ID" value="NZ_CP036290.1"/>
</dbReference>
<feature type="signal peptide" evidence="2">
    <location>
        <begin position="1"/>
        <end position="37"/>
    </location>
</feature>
<evidence type="ECO:0000313" key="3">
    <source>
        <dbReference type="EMBL" id="QDU83605.1"/>
    </source>
</evidence>